<dbReference type="AlphaFoldDB" id="A0A6C0IMB8"/>
<name>A0A6C0IMB8_9ZZZZ</name>
<evidence type="ECO:0000313" key="1">
    <source>
        <dbReference type="EMBL" id="QHT94132.1"/>
    </source>
</evidence>
<dbReference type="EMBL" id="MN740215">
    <property type="protein sequence ID" value="QHT94132.1"/>
    <property type="molecule type" value="Genomic_DNA"/>
</dbReference>
<accession>A0A6C0IMB8</accession>
<reference evidence="1" key="1">
    <citation type="journal article" date="2020" name="Nature">
        <title>Giant virus diversity and host interactions through global metagenomics.</title>
        <authorList>
            <person name="Schulz F."/>
            <person name="Roux S."/>
            <person name="Paez-Espino D."/>
            <person name="Jungbluth S."/>
            <person name="Walsh D.A."/>
            <person name="Denef V.J."/>
            <person name="McMahon K.D."/>
            <person name="Konstantinidis K.T."/>
            <person name="Eloe-Fadrosh E.A."/>
            <person name="Kyrpides N.C."/>
            <person name="Woyke T."/>
        </authorList>
    </citation>
    <scope>NUCLEOTIDE SEQUENCE</scope>
    <source>
        <strain evidence="1">GVMAG-M-3300024258-14</strain>
    </source>
</reference>
<sequence>MEISDEQIQKAFNNEENKYLLGLNSEKMARMIKEIIEELDLSKEDSIKIRRSLKGYKYVDEVSDLKYGTYLRWISLKQEPLKLSSGALFCETKISDNGLSILCKSVFGNRLFQLMLDDYIIFQKLSNEEIILLTAMDFLSK</sequence>
<proteinExistence type="predicted"/>
<organism evidence="1">
    <name type="scientific">viral metagenome</name>
    <dbReference type="NCBI Taxonomy" id="1070528"/>
    <lineage>
        <taxon>unclassified sequences</taxon>
        <taxon>metagenomes</taxon>
        <taxon>organismal metagenomes</taxon>
    </lineage>
</organism>
<protein>
    <submittedName>
        <fullName evidence="1">Uncharacterized protein</fullName>
    </submittedName>
</protein>